<organism evidence="1 2">
    <name type="scientific">Atta colombica</name>
    <dbReference type="NCBI Taxonomy" id="520822"/>
    <lineage>
        <taxon>Eukaryota</taxon>
        <taxon>Metazoa</taxon>
        <taxon>Ecdysozoa</taxon>
        <taxon>Arthropoda</taxon>
        <taxon>Hexapoda</taxon>
        <taxon>Insecta</taxon>
        <taxon>Pterygota</taxon>
        <taxon>Neoptera</taxon>
        <taxon>Endopterygota</taxon>
        <taxon>Hymenoptera</taxon>
        <taxon>Apocrita</taxon>
        <taxon>Aculeata</taxon>
        <taxon>Formicoidea</taxon>
        <taxon>Formicidae</taxon>
        <taxon>Myrmicinae</taxon>
        <taxon>Atta</taxon>
    </lineage>
</organism>
<name>A0A195BMW3_9HYME</name>
<reference evidence="1 2" key="1">
    <citation type="submission" date="2015-09" db="EMBL/GenBank/DDBJ databases">
        <title>Atta colombica WGS genome.</title>
        <authorList>
            <person name="Nygaard S."/>
            <person name="Hu H."/>
            <person name="Boomsma J."/>
            <person name="Zhang G."/>
        </authorList>
    </citation>
    <scope>NUCLEOTIDE SEQUENCE [LARGE SCALE GENOMIC DNA]</scope>
    <source>
        <strain evidence="1">Treedump-2</strain>
        <tissue evidence="1">Whole body</tissue>
    </source>
</reference>
<dbReference type="Proteomes" id="UP000078540">
    <property type="component" value="Unassembled WGS sequence"/>
</dbReference>
<accession>A0A195BMW3</accession>
<dbReference type="EMBL" id="KQ976439">
    <property type="protein sequence ID" value="KYM86665.1"/>
    <property type="molecule type" value="Genomic_DNA"/>
</dbReference>
<dbReference type="AlphaFoldDB" id="A0A195BMW3"/>
<evidence type="ECO:0000313" key="2">
    <source>
        <dbReference type="Proteomes" id="UP000078540"/>
    </source>
</evidence>
<protein>
    <submittedName>
        <fullName evidence="1">Uncharacterized protein</fullName>
    </submittedName>
</protein>
<proteinExistence type="predicted"/>
<evidence type="ECO:0000313" key="1">
    <source>
        <dbReference type="EMBL" id="KYM86665.1"/>
    </source>
</evidence>
<gene>
    <name evidence="1" type="ORF">ALC53_03815</name>
</gene>
<keyword evidence="2" id="KW-1185">Reference proteome</keyword>
<sequence length="339" mass="36811">MMYAEYLTCDFLDKYVKVEITRRFCSFIRISDRGYRIIERFTSSIETGNVEVITRESVTRTVLSFLSASVNDGKRSDKKVEGDDLSPGIVPRLHELILRLELYLPYAPLPGGGGILPAVSGSGASGGCRPVLLGGVDLSMSAAVQPPVATLPTNLTSSGPIAAHNSLHHTSGGGLALPLGAAAGPPVMMPRPPPGAMPPLGPTLPPTHQDEDLADAAPNQDVLLALLARNKNLEDVKFKAFARLLLISSHRCPPFSSFFSATRISPCPLSYLSSRSRFLLHIIAYTNTRVRLLVYEYKRAFSVRMVVHKKLSVYTWEHKPEASGLFSLEACSPIAYHIG</sequence>